<feature type="transmembrane region" description="Helical" evidence="1">
    <location>
        <begin position="37"/>
        <end position="59"/>
    </location>
</feature>
<evidence type="ECO:0000313" key="3">
    <source>
        <dbReference type="EMBL" id="GAG11460.1"/>
    </source>
</evidence>
<keyword evidence="1" id="KW-1133">Transmembrane helix</keyword>
<evidence type="ECO:0000259" key="2">
    <source>
        <dbReference type="Pfam" id="PF14336"/>
    </source>
</evidence>
<dbReference type="AlphaFoldDB" id="X0V077"/>
<protein>
    <recommendedName>
        <fullName evidence="2">D-glutamate cyclase-like C-terminal domain-containing protein</fullName>
    </recommendedName>
</protein>
<accession>X0V077</accession>
<gene>
    <name evidence="3" type="ORF">S01H1_33489</name>
</gene>
<dbReference type="EMBL" id="BARS01020796">
    <property type="protein sequence ID" value="GAG11460.1"/>
    <property type="molecule type" value="Genomic_DNA"/>
</dbReference>
<reference evidence="3" key="1">
    <citation type="journal article" date="2014" name="Front. Microbiol.">
        <title>High frequency of phylogenetically diverse reductive dehalogenase-homologous genes in deep subseafloor sedimentary metagenomes.</title>
        <authorList>
            <person name="Kawai M."/>
            <person name="Futagami T."/>
            <person name="Toyoda A."/>
            <person name="Takaki Y."/>
            <person name="Nishi S."/>
            <person name="Hori S."/>
            <person name="Arai W."/>
            <person name="Tsubouchi T."/>
            <person name="Morono Y."/>
            <person name="Uchiyama I."/>
            <person name="Ito T."/>
            <person name="Fujiyama A."/>
            <person name="Inagaki F."/>
            <person name="Takami H."/>
        </authorList>
    </citation>
    <scope>NUCLEOTIDE SEQUENCE</scope>
    <source>
        <strain evidence="3">Expedition CK06-06</strain>
    </source>
</reference>
<dbReference type="Gene3D" id="3.90.1640.20">
    <property type="entry name" value="TON_0340"/>
    <property type="match status" value="1"/>
</dbReference>
<feature type="domain" description="D-glutamate cyclase-like C-terminal" evidence="2">
    <location>
        <begin position="1"/>
        <end position="110"/>
    </location>
</feature>
<keyword evidence="1" id="KW-0812">Transmembrane</keyword>
<dbReference type="Pfam" id="PF14336">
    <property type="entry name" value="GLUCM-like_C"/>
    <property type="match status" value="1"/>
</dbReference>
<comment type="caution">
    <text evidence="3">The sequence shown here is derived from an EMBL/GenBank/DDBJ whole genome shotgun (WGS) entry which is preliminary data.</text>
</comment>
<organism evidence="3">
    <name type="scientific">marine sediment metagenome</name>
    <dbReference type="NCBI Taxonomy" id="412755"/>
    <lineage>
        <taxon>unclassified sequences</taxon>
        <taxon>metagenomes</taxon>
        <taxon>ecological metagenomes</taxon>
    </lineage>
</organism>
<dbReference type="InterPro" id="IPR025504">
    <property type="entry name" value="GLUCM_C"/>
</dbReference>
<evidence type="ECO:0000256" key="1">
    <source>
        <dbReference type="SAM" id="Phobius"/>
    </source>
</evidence>
<sequence length="123" mass="12683">GNEIGMGVIRKEAEEILVHGIGSSVPGGFAPSVRTDALLVAAVSNWGAYGIAACLAVLLHDRGVFHNVGVEQRVLESCAHAGLIDGVTGYVDGSVDGIPIDVHLALVRILESLVKQASGKSRS</sequence>
<name>X0V077_9ZZZZ</name>
<feature type="non-terminal residue" evidence="3">
    <location>
        <position position="1"/>
    </location>
</feature>
<keyword evidence="1" id="KW-0472">Membrane</keyword>
<proteinExistence type="predicted"/>